<dbReference type="SUPFAM" id="SSF46785">
    <property type="entry name" value="Winged helix' DNA-binding domain"/>
    <property type="match status" value="1"/>
</dbReference>
<evidence type="ECO:0000313" key="5">
    <source>
        <dbReference type="EMBL" id="OTP99862.1"/>
    </source>
</evidence>
<evidence type="ECO:0000256" key="1">
    <source>
        <dbReference type="ARBA" id="ARBA00023015"/>
    </source>
</evidence>
<evidence type="ECO:0000313" key="8">
    <source>
        <dbReference type="Proteomes" id="UP000194977"/>
    </source>
</evidence>
<dbReference type="OrthoDB" id="9807069at2"/>
<evidence type="ECO:0000256" key="3">
    <source>
        <dbReference type="ARBA" id="ARBA00023163"/>
    </source>
</evidence>
<accession>A0A242NI70</accession>
<dbReference type="InterPro" id="IPR036388">
    <property type="entry name" value="WH-like_DNA-bd_sf"/>
</dbReference>
<dbReference type="InterPro" id="IPR036390">
    <property type="entry name" value="WH_DNA-bd_sf"/>
</dbReference>
<evidence type="ECO:0000313" key="7">
    <source>
        <dbReference type="Proteomes" id="UP000194800"/>
    </source>
</evidence>
<dbReference type="Pfam" id="PF01638">
    <property type="entry name" value="HxlR"/>
    <property type="match status" value="1"/>
</dbReference>
<evidence type="ECO:0000256" key="2">
    <source>
        <dbReference type="ARBA" id="ARBA00023125"/>
    </source>
</evidence>
<dbReference type="Proteomes" id="UP000194800">
    <property type="component" value="Unassembled WGS sequence"/>
</dbReference>
<dbReference type="GO" id="GO:0003677">
    <property type="term" value="F:DNA binding"/>
    <property type="evidence" value="ECO:0007669"/>
    <property type="project" value="UniProtKB-KW"/>
</dbReference>
<dbReference type="InterPro" id="IPR002577">
    <property type="entry name" value="HTH_HxlR"/>
</dbReference>
<keyword evidence="3" id="KW-0804">Transcription</keyword>
<dbReference type="PANTHER" id="PTHR33204">
    <property type="entry name" value="TRANSCRIPTIONAL REGULATOR, MARR FAMILY"/>
    <property type="match status" value="1"/>
</dbReference>
<evidence type="ECO:0000313" key="6">
    <source>
        <dbReference type="EMBL" id="OTQ10510.1"/>
    </source>
</evidence>
<dbReference type="RefSeq" id="WP_086272407.1">
    <property type="nucleotide sequence ID" value="NZ_CP132380.1"/>
</dbReference>
<organism evidence="5 8">
    <name type="scientific">Gilliamella apicola</name>
    <dbReference type="NCBI Taxonomy" id="1196095"/>
    <lineage>
        <taxon>Bacteria</taxon>
        <taxon>Pseudomonadati</taxon>
        <taxon>Pseudomonadota</taxon>
        <taxon>Gammaproteobacteria</taxon>
        <taxon>Orbales</taxon>
        <taxon>Orbaceae</taxon>
        <taxon>Gilliamella</taxon>
    </lineage>
</organism>
<proteinExistence type="predicted"/>
<feature type="domain" description="HTH hxlR-type" evidence="4">
    <location>
        <begin position="6"/>
        <end position="114"/>
    </location>
</feature>
<keyword evidence="7" id="KW-1185">Reference proteome</keyword>
<sequence length="115" mass="13675">MENHHCAEDHFENSGFNYTLSMIRGKYKIVILYWLNENQPTMRFNQLKRSINNISFKTLSNTLKEMEKDKLIFRKEYPQIPPKVEYGLLERGKSLVPILDMLCQWGNNHKNDPLS</sequence>
<dbReference type="PANTHER" id="PTHR33204:SF29">
    <property type="entry name" value="TRANSCRIPTIONAL REGULATOR"/>
    <property type="match status" value="1"/>
</dbReference>
<dbReference type="EMBL" id="NARP01000013">
    <property type="protein sequence ID" value="OTP99862.1"/>
    <property type="molecule type" value="Genomic_DNA"/>
</dbReference>
<dbReference type="PROSITE" id="PS51118">
    <property type="entry name" value="HTH_HXLR"/>
    <property type="match status" value="1"/>
</dbReference>
<evidence type="ECO:0000259" key="4">
    <source>
        <dbReference type="PROSITE" id="PS51118"/>
    </source>
</evidence>
<dbReference type="Proteomes" id="UP000194977">
    <property type="component" value="Unassembled WGS sequence"/>
</dbReference>
<dbReference type="Gene3D" id="1.10.10.10">
    <property type="entry name" value="Winged helix-like DNA-binding domain superfamily/Winged helix DNA-binding domain"/>
    <property type="match status" value="1"/>
</dbReference>
<dbReference type="EMBL" id="NART01000017">
    <property type="protein sequence ID" value="OTQ10510.1"/>
    <property type="molecule type" value="Genomic_DNA"/>
</dbReference>
<name>A0A242NI70_9GAMM</name>
<dbReference type="AlphaFoldDB" id="A0A242NI70"/>
<keyword evidence="1" id="KW-0805">Transcription regulation</keyword>
<gene>
    <name evidence="6" type="ORF">B6C91_05565</name>
    <name evidence="5" type="ORF">B6D08_06370</name>
</gene>
<keyword evidence="2" id="KW-0238">DNA-binding</keyword>
<protein>
    <submittedName>
        <fullName evidence="5">Transcriptional regulator</fullName>
    </submittedName>
</protein>
<comment type="caution">
    <text evidence="5">The sequence shown here is derived from an EMBL/GenBank/DDBJ whole genome shotgun (WGS) entry which is preliminary data.</text>
</comment>
<reference evidence="7 8" key="1">
    <citation type="submission" date="2017-03" db="EMBL/GenBank/DDBJ databases">
        <title>Comparative genomics of honeybee gut symbionts reveal geographically distinct and subgroup specific antibiotic resistance.</title>
        <authorList>
            <person name="Ludvigsen J."/>
            <person name="Porcellato D."/>
            <person name="Labee-Lund T.M."/>
            <person name="Amdam G.V."/>
            <person name="Rudi K."/>
        </authorList>
    </citation>
    <scope>NUCLEOTIDE SEQUENCE [LARGE SCALE GENOMIC DNA]</scope>
    <source>
        <strain evidence="5 8">A-7-12</strain>
        <strain evidence="6 7">A-9-12</strain>
    </source>
</reference>